<name>A0A6L9ECB7_9FLAO</name>
<keyword evidence="3" id="KW-1185">Reference proteome</keyword>
<accession>A0A6L9ECB7</accession>
<proteinExistence type="inferred from homology"/>
<dbReference type="Pfam" id="PF00480">
    <property type="entry name" value="ROK"/>
    <property type="match status" value="1"/>
</dbReference>
<evidence type="ECO:0000313" key="3">
    <source>
        <dbReference type="Proteomes" id="UP000475249"/>
    </source>
</evidence>
<dbReference type="PANTHER" id="PTHR18964:SF149">
    <property type="entry name" value="BIFUNCTIONAL UDP-N-ACETYLGLUCOSAMINE 2-EPIMERASE_N-ACETYLMANNOSAMINE KINASE"/>
    <property type="match status" value="1"/>
</dbReference>
<dbReference type="Gene3D" id="3.30.420.40">
    <property type="match status" value="2"/>
</dbReference>
<protein>
    <submittedName>
        <fullName evidence="2">ROK family protein</fullName>
    </submittedName>
</protein>
<organism evidence="2 3">
    <name type="scientific">Poritiphilus flavus</name>
    <dbReference type="NCBI Taxonomy" id="2697053"/>
    <lineage>
        <taxon>Bacteria</taxon>
        <taxon>Pseudomonadati</taxon>
        <taxon>Bacteroidota</taxon>
        <taxon>Flavobacteriia</taxon>
        <taxon>Flavobacteriales</taxon>
        <taxon>Flavobacteriaceae</taxon>
        <taxon>Poritiphilus</taxon>
    </lineage>
</organism>
<dbReference type="PANTHER" id="PTHR18964">
    <property type="entry name" value="ROK (REPRESSOR, ORF, KINASE) FAMILY"/>
    <property type="match status" value="1"/>
</dbReference>
<dbReference type="RefSeq" id="WP_161435331.1">
    <property type="nucleotide sequence ID" value="NZ_WXYO01000004.1"/>
</dbReference>
<dbReference type="SUPFAM" id="SSF53067">
    <property type="entry name" value="Actin-like ATPase domain"/>
    <property type="match status" value="1"/>
</dbReference>
<dbReference type="CDD" id="cd23763">
    <property type="entry name" value="ASKHA_ATPase_ROK"/>
    <property type="match status" value="1"/>
</dbReference>
<gene>
    <name evidence="2" type="ORF">GTQ38_09785</name>
</gene>
<dbReference type="AlphaFoldDB" id="A0A6L9ECB7"/>
<evidence type="ECO:0000256" key="1">
    <source>
        <dbReference type="ARBA" id="ARBA00006479"/>
    </source>
</evidence>
<reference evidence="2 3" key="1">
    <citation type="submission" date="2020-01" db="EMBL/GenBank/DDBJ databases">
        <title>Bacteria diversity of Porities sp.</title>
        <authorList>
            <person name="Wang G."/>
        </authorList>
    </citation>
    <scope>NUCLEOTIDE SEQUENCE [LARGE SCALE GENOMIC DNA]</scope>
    <source>
        <strain evidence="2 3">R33</strain>
    </source>
</reference>
<evidence type="ECO:0000313" key="2">
    <source>
        <dbReference type="EMBL" id="NAS12292.1"/>
    </source>
</evidence>
<comment type="caution">
    <text evidence="2">The sequence shown here is derived from an EMBL/GenBank/DDBJ whole genome shotgun (WGS) entry which is preliminary data.</text>
</comment>
<sequence>MQNPNSIDNRIVMTLDAGGTNFIFSAIKENEPIIDPIRFEPHANKLEKCLKTIIKGFEVVKEKLIEAPAAISFAFPGPADYPNGIIGNLPNFPAFSGGVALGPMLEHHFKIPVFINNDGNLFAYGESKKGFLRELNQDLERAKSLKKFKNLIGITLGTGFGVGIINNGQLIIGDNSNGGEGWPMRDILNTNSYVEEHISREGIRRSYANKSGLDLKEVGSPVDIYLIAKGAQEGNKQAALETFEDFGTVLGEAIANLIAIVDGIVVFGGGISKAFDLFSPSMFKQLRSSYILPNGNAIDRLPQQIFNLQDPNERNSFLKGVKKEIEVPGADKKLTYEPYFKIGIGVSKYDTAQMIAIGAYNLALNRL</sequence>
<dbReference type="Proteomes" id="UP000475249">
    <property type="component" value="Unassembled WGS sequence"/>
</dbReference>
<dbReference type="InterPro" id="IPR000600">
    <property type="entry name" value="ROK"/>
</dbReference>
<comment type="similarity">
    <text evidence="1">Belongs to the ROK (NagC/XylR) family.</text>
</comment>
<dbReference type="EMBL" id="WXYO01000004">
    <property type="protein sequence ID" value="NAS12292.1"/>
    <property type="molecule type" value="Genomic_DNA"/>
</dbReference>
<dbReference type="InterPro" id="IPR043129">
    <property type="entry name" value="ATPase_NBD"/>
</dbReference>